<comment type="catalytic activity">
    <reaction evidence="8">
        <text>L-seryl-[protein] + ATP = O-phospho-L-seryl-[protein] + ADP + H(+)</text>
        <dbReference type="Rhea" id="RHEA:17989"/>
        <dbReference type="Rhea" id="RHEA-COMP:9863"/>
        <dbReference type="Rhea" id="RHEA-COMP:11604"/>
        <dbReference type="ChEBI" id="CHEBI:15378"/>
        <dbReference type="ChEBI" id="CHEBI:29999"/>
        <dbReference type="ChEBI" id="CHEBI:30616"/>
        <dbReference type="ChEBI" id="CHEBI:83421"/>
        <dbReference type="ChEBI" id="CHEBI:456216"/>
        <dbReference type="EC" id="2.7.11.1"/>
    </reaction>
</comment>
<feature type="compositionally biased region" description="Basic and acidic residues" evidence="10">
    <location>
        <begin position="241"/>
        <end position="257"/>
    </location>
</feature>
<gene>
    <name evidence="14" type="primary">25492350</name>
    <name evidence="12" type="ordered locus">MTR_4g056390</name>
    <name evidence="13" type="ORF">MtrunA17_Chr4g0027671</name>
</gene>
<dbReference type="Gramene" id="rna22946">
    <property type="protein sequence ID" value="RHN60606.1"/>
    <property type="gene ID" value="gene22946"/>
</dbReference>
<dbReference type="InterPro" id="IPR051334">
    <property type="entry name" value="SRPK"/>
</dbReference>
<keyword evidence="4 9" id="KW-0547">Nucleotide-binding</keyword>
<dbReference type="PROSITE" id="PS00107">
    <property type="entry name" value="PROTEIN_KINASE_ATP"/>
    <property type="match status" value="1"/>
</dbReference>
<evidence type="ECO:0000313" key="15">
    <source>
        <dbReference type="Proteomes" id="UP000002051"/>
    </source>
</evidence>
<dbReference type="EnsemblPlants" id="KEH29932">
    <property type="protein sequence ID" value="KEH29932"/>
    <property type="gene ID" value="MTR_4g056390"/>
</dbReference>
<keyword evidence="3 13" id="KW-0808">Transferase</keyword>
<feature type="region of interest" description="Disordered" evidence="10">
    <location>
        <begin position="484"/>
        <end position="510"/>
    </location>
</feature>
<dbReference type="SUPFAM" id="SSF56112">
    <property type="entry name" value="Protein kinase-like (PK-like)"/>
    <property type="match status" value="1"/>
</dbReference>
<evidence type="ECO:0000256" key="5">
    <source>
        <dbReference type="ARBA" id="ARBA00022777"/>
    </source>
</evidence>
<dbReference type="EMBL" id="CM001220">
    <property type="protein sequence ID" value="KEH29932.1"/>
    <property type="molecule type" value="Genomic_DNA"/>
</dbReference>
<dbReference type="GO" id="GO:0005524">
    <property type="term" value="F:ATP binding"/>
    <property type="evidence" value="ECO:0007669"/>
    <property type="project" value="UniProtKB-UniRule"/>
</dbReference>
<evidence type="ECO:0000256" key="10">
    <source>
        <dbReference type="SAM" id="MobiDB-lite"/>
    </source>
</evidence>
<reference evidence="12 15" key="2">
    <citation type="journal article" date="2014" name="BMC Genomics">
        <title>An improved genome release (version Mt4.0) for the model legume Medicago truncatula.</title>
        <authorList>
            <person name="Tang H."/>
            <person name="Krishnakumar V."/>
            <person name="Bidwell S."/>
            <person name="Rosen B."/>
            <person name="Chan A."/>
            <person name="Zhou S."/>
            <person name="Gentzbittel L."/>
            <person name="Childs K.L."/>
            <person name="Yandell M."/>
            <person name="Gundlach H."/>
            <person name="Mayer K.F."/>
            <person name="Schwartz D.C."/>
            <person name="Town C.D."/>
        </authorList>
    </citation>
    <scope>GENOME REANNOTATION</scope>
    <source>
        <strain evidence="12">A17</strain>
        <strain evidence="14 15">cv. Jemalong A17</strain>
    </source>
</reference>
<proteinExistence type="predicted"/>
<dbReference type="HOGENOM" id="CLU_000288_81_13_1"/>
<dbReference type="InterPro" id="IPR000719">
    <property type="entry name" value="Prot_kinase_dom"/>
</dbReference>
<dbReference type="GO" id="GO:0000245">
    <property type="term" value="P:spliceosomal complex assembly"/>
    <property type="evidence" value="ECO:0000318"/>
    <property type="project" value="GO_Central"/>
</dbReference>
<dbReference type="EC" id="2.7.11.1" evidence="1"/>
<dbReference type="SMART" id="SM00220">
    <property type="entry name" value="S_TKc"/>
    <property type="match status" value="1"/>
</dbReference>
<dbReference type="Proteomes" id="UP000265566">
    <property type="component" value="Chromosome 4"/>
</dbReference>
<feature type="binding site" evidence="9">
    <location>
        <position position="68"/>
    </location>
    <ligand>
        <name>ATP</name>
        <dbReference type="ChEBI" id="CHEBI:30616"/>
    </ligand>
</feature>
<feature type="compositionally biased region" description="Basic and acidic residues" evidence="10">
    <location>
        <begin position="288"/>
        <end position="300"/>
    </location>
</feature>
<evidence type="ECO:0000256" key="2">
    <source>
        <dbReference type="ARBA" id="ARBA00022527"/>
    </source>
</evidence>
<dbReference type="Gene3D" id="3.30.200.20">
    <property type="entry name" value="Phosphorylase Kinase, domain 1"/>
    <property type="match status" value="1"/>
</dbReference>
<evidence type="ECO:0000256" key="3">
    <source>
        <dbReference type="ARBA" id="ARBA00022679"/>
    </source>
</evidence>
<evidence type="ECO:0000256" key="7">
    <source>
        <dbReference type="ARBA" id="ARBA00047899"/>
    </source>
</evidence>
<evidence type="ECO:0000256" key="9">
    <source>
        <dbReference type="PROSITE-ProRule" id="PRU10141"/>
    </source>
</evidence>
<dbReference type="GO" id="GO:0004674">
    <property type="term" value="F:protein serine/threonine kinase activity"/>
    <property type="evidence" value="ECO:0000318"/>
    <property type="project" value="GO_Central"/>
</dbReference>
<feature type="domain" description="Protein kinase" evidence="11">
    <location>
        <begin position="39"/>
        <end position="478"/>
    </location>
</feature>
<dbReference type="AlphaFoldDB" id="A0A072UJU0"/>
<reference evidence="13" key="4">
    <citation type="journal article" date="2018" name="Nat. Plants">
        <title>Whole-genome landscape of Medicago truncatula symbiotic genes.</title>
        <authorList>
            <person name="Pecrix Y."/>
            <person name="Gamas P."/>
            <person name="Carrere S."/>
        </authorList>
    </citation>
    <scope>NUCLEOTIDE SEQUENCE</scope>
    <source>
        <tissue evidence="13">Leaves</tissue>
    </source>
</reference>
<evidence type="ECO:0000256" key="1">
    <source>
        <dbReference type="ARBA" id="ARBA00012513"/>
    </source>
</evidence>
<dbReference type="PANTHER" id="PTHR47634:SF8">
    <property type="entry name" value="SERINE KINASE-LIKE PROTEIN"/>
    <property type="match status" value="1"/>
</dbReference>
<keyword evidence="5 12" id="KW-0418">Kinase</keyword>
<dbReference type="OrthoDB" id="2649at2759"/>
<reference evidence="12 15" key="1">
    <citation type="journal article" date="2011" name="Nature">
        <title>The Medicago genome provides insight into the evolution of rhizobial symbioses.</title>
        <authorList>
            <person name="Young N.D."/>
            <person name="Debelle F."/>
            <person name="Oldroyd G.E."/>
            <person name="Geurts R."/>
            <person name="Cannon S.B."/>
            <person name="Udvardi M.K."/>
            <person name="Benedito V.A."/>
            <person name="Mayer K.F."/>
            <person name="Gouzy J."/>
            <person name="Schoof H."/>
            <person name="Van de Peer Y."/>
            <person name="Proost S."/>
            <person name="Cook D.R."/>
            <person name="Meyers B.C."/>
            <person name="Spannagl M."/>
            <person name="Cheung F."/>
            <person name="De Mita S."/>
            <person name="Krishnakumar V."/>
            <person name="Gundlach H."/>
            <person name="Zhou S."/>
            <person name="Mudge J."/>
            <person name="Bharti A.K."/>
            <person name="Murray J.D."/>
            <person name="Naoumkina M.A."/>
            <person name="Rosen B."/>
            <person name="Silverstein K.A."/>
            <person name="Tang H."/>
            <person name="Rombauts S."/>
            <person name="Zhao P.X."/>
            <person name="Zhou P."/>
            <person name="Barbe V."/>
            <person name="Bardou P."/>
            <person name="Bechner M."/>
            <person name="Bellec A."/>
            <person name="Berger A."/>
            <person name="Berges H."/>
            <person name="Bidwell S."/>
            <person name="Bisseling T."/>
            <person name="Choisne N."/>
            <person name="Couloux A."/>
            <person name="Denny R."/>
            <person name="Deshpande S."/>
            <person name="Dai X."/>
            <person name="Doyle J.J."/>
            <person name="Dudez A.M."/>
            <person name="Farmer A.D."/>
            <person name="Fouteau S."/>
            <person name="Franken C."/>
            <person name="Gibelin C."/>
            <person name="Gish J."/>
            <person name="Goldstein S."/>
            <person name="Gonzalez A.J."/>
            <person name="Green P.J."/>
            <person name="Hallab A."/>
            <person name="Hartog M."/>
            <person name="Hua A."/>
            <person name="Humphray S.J."/>
            <person name="Jeong D.H."/>
            <person name="Jing Y."/>
            <person name="Jocker A."/>
            <person name="Kenton S.M."/>
            <person name="Kim D.J."/>
            <person name="Klee K."/>
            <person name="Lai H."/>
            <person name="Lang C."/>
            <person name="Lin S."/>
            <person name="Macmil S.L."/>
            <person name="Magdelenat G."/>
            <person name="Matthews L."/>
            <person name="McCorrison J."/>
            <person name="Monaghan E.L."/>
            <person name="Mun J.H."/>
            <person name="Najar F.Z."/>
            <person name="Nicholson C."/>
            <person name="Noirot C."/>
            <person name="O'Bleness M."/>
            <person name="Paule C.R."/>
            <person name="Poulain J."/>
            <person name="Prion F."/>
            <person name="Qin B."/>
            <person name="Qu C."/>
            <person name="Retzel E.F."/>
            <person name="Riddle C."/>
            <person name="Sallet E."/>
            <person name="Samain S."/>
            <person name="Samson N."/>
            <person name="Sanders I."/>
            <person name="Saurat O."/>
            <person name="Scarpelli C."/>
            <person name="Schiex T."/>
            <person name="Segurens B."/>
            <person name="Severin A.J."/>
            <person name="Sherrier D.J."/>
            <person name="Shi R."/>
            <person name="Sims S."/>
            <person name="Singer S.R."/>
            <person name="Sinharoy S."/>
            <person name="Sterck L."/>
            <person name="Viollet A."/>
            <person name="Wang B.B."/>
            <person name="Wang K."/>
            <person name="Wang M."/>
            <person name="Wang X."/>
            <person name="Warfsmann J."/>
            <person name="Weissenbach J."/>
            <person name="White D.D."/>
            <person name="White J.D."/>
            <person name="Wiley G.B."/>
            <person name="Wincker P."/>
            <person name="Xing Y."/>
            <person name="Yang L."/>
            <person name="Yao Z."/>
            <person name="Ying F."/>
            <person name="Zhai J."/>
            <person name="Zhou L."/>
            <person name="Zuber A."/>
            <person name="Denarie J."/>
            <person name="Dixon R.A."/>
            <person name="May G.D."/>
            <person name="Schwartz D.C."/>
            <person name="Rogers J."/>
            <person name="Quetier F."/>
            <person name="Town C.D."/>
            <person name="Roe B.A."/>
        </authorList>
    </citation>
    <scope>NUCLEOTIDE SEQUENCE [LARGE SCALE GENOMIC DNA]</scope>
    <source>
        <strain evidence="12">A17</strain>
        <strain evidence="14 15">cv. Jemalong A17</strain>
    </source>
</reference>
<keyword evidence="15" id="KW-1185">Reference proteome</keyword>
<dbReference type="InterPro" id="IPR017441">
    <property type="entry name" value="Protein_kinase_ATP_BS"/>
</dbReference>
<reference evidence="14" key="3">
    <citation type="submission" date="2015-04" db="UniProtKB">
        <authorList>
            <consortium name="EnsemblPlants"/>
        </authorList>
    </citation>
    <scope>IDENTIFICATION</scope>
    <source>
        <strain evidence="14">cv. Jemalong A17</strain>
    </source>
</reference>
<dbReference type="GO" id="GO:0050684">
    <property type="term" value="P:regulation of mRNA processing"/>
    <property type="evidence" value="ECO:0000318"/>
    <property type="project" value="GO_Central"/>
</dbReference>
<evidence type="ECO:0000313" key="13">
    <source>
        <dbReference type="EMBL" id="RHN60606.1"/>
    </source>
</evidence>
<comment type="catalytic activity">
    <reaction evidence="7">
        <text>L-threonyl-[protein] + ATP = O-phospho-L-threonyl-[protein] + ADP + H(+)</text>
        <dbReference type="Rhea" id="RHEA:46608"/>
        <dbReference type="Rhea" id="RHEA-COMP:11060"/>
        <dbReference type="Rhea" id="RHEA-COMP:11605"/>
        <dbReference type="ChEBI" id="CHEBI:15378"/>
        <dbReference type="ChEBI" id="CHEBI:30013"/>
        <dbReference type="ChEBI" id="CHEBI:30616"/>
        <dbReference type="ChEBI" id="CHEBI:61977"/>
        <dbReference type="ChEBI" id="CHEBI:456216"/>
        <dbReference type="EC" id="2.7.11.1"/>
    </reaction>
</comment>
<dbReference type="Gene3D" id="1.10.510.10">
    <property type="entry name" value="Transferase(Phosphotransferase) domain 1"/>
    <property type="match status" value="1"/>
</dbReference>
<evidence type="ECO:0000256" key="8">
    <source>
        <dbReference type="ARBA" id="ARBA00048679"/>
    </source>
</evidence>
<dbReference type="PROSITE" id="PS50011">
    <property type="entry name" value="PROTEIN_KINASE_DOM"/>
    <property type="match status" value="1"/>
</dbReference>
<dbReference type="PROSITE" id="PS00108">
    <property type="entry name" value="PROTEIN_KINASE_ST"/>
    <property type="match status" value="1"/>
</dbReference>
<protein>
    <recommendedName>
        <fullName evidence="1">non-specific serine/threonine protein kinase</fullName>
        <ecNumber evidence="1">2.7.11.1</ecNumber>
    </recommendedName>
</protein>
<evidence type="ECO:0000313" key="12">
    <source>
        <dbReference type="EMBL" id="KEH29932.1"/>
    </source>
</evidence>
<dbReference type="Pfam" id="PF00069">
    <property type="entry name" value="Pkinase"/>
    <property type="match status" value="2"/>
</dbReference>
<evidence type="ECO:0000259" key="11">
    <source>
        <dbReference type="PROSITE" id="PS50011"/>
    </source>
</evidence>
<feature type="region of interest" description="Disordered" evidence="10">
    <location>
        <begin position="210"/>
        <end position="304"/>
    </location>
</feature>
<accession>A0A072UJU0</accession>
<name>A0A072UJU0_MEDTR</name>
<dbReference type="PANTHER" id="PTHR47634">
    <property type="entry name" value="PROTEIN KINASE DOMAIN-CONTAINING PROTEIN-RELATED"/>
    <property type="match status" value="1"/>
</dbReference>
<dbReference type="EMBL" id="PSQE01000004">
    <property type="protein sequence ID" value="RHN60606.1"/>
    <property type="molecule type" value="Genomic_DNA"/>
</dbReference>
<dbReference type="KEGG" id="mtr:25492350"/>
<evidence type="ECO:0000256" key="4">
    <source>
        <dbReference type="ARBA" id="ARBA00022741"/>
    </source>
</evidence>
<evidence type="ECO:0000313" key="14">
    <source>
        <dbReference type="EnsemblPlants" id="KEH29932"/>
    </source>
</evidence>
<evidence type="ECO:0000256" key="6">
    <source>
        <dbReference type="ARBA" id="ARBA00022840"/>
    </source>
</evidence>
<organism evidence="12 15">
    <name type="scientific">Medicago truncatula</name>
    <name type="common">Barrel medic</name>
    <name type="synonym">Medicago tribuloides</name>
    <dbReference type="NCBI Taxonomy" id="3880"/>
    <lineage>
        <taxon>Eukaryota</taxon>
        <taxon>Viridiplantae</taxon>
        <taxon>Streptophyta</taxon>
        <taxon>Embryophyta</taxon>
        <taxon>Tracheophyta</taxon>
        <taxon>Spermatophyta</taxon>
        <taxon>Magnoliopsida</taxon>
        <taxon>eudicotyledons</taxon>
        <taxon>Gunneridae</taxon>
        <taxon>Pentapetalae</taxon>
        <taxon>rosids</taxon>
        <taxon>fabids</taxon>
        <taxon>Fabales</taxon>
        <taxon>Fabaceae</taxon>
        <taxon>Papilionoideae</taxon>
        <taxon>50 kb inversion clade</taxon>
        <taxon>NPAAA clade</taxon>
        <taxon>Hologalegina</taxon>
        <taxon>IRL clade</taxon>
        <taxon>Trifolieae</taxon>
        <taxon>Medicago</taxon>
    </lineage>
</organism>
<dbReference type="CDD" id="cd14136">
    <property type="entry name" value="STKc_SRPK"/>
    <property type="match status" value="1"/>
</dbReference>
<keyword evidence="6 9" id="KW-0067">ATP-binding</keyword>
<dbReference type="InterPro" id="IPR011009">
    <property type="entry name" value="Kinase-like_dom_sf"/>
</dbReference>
<dbReference type="Proteomes" id="UP000002051">
    <property type="component" value="Chromosome 4"/>
</dbReference>
<sequence>MERKGINNDYSSEDEGTEHYRRGGYHAVKLGDAFNNGCYVVQSKLGWGHFSTVWLAWDTLKSRYVALKIQKSAQHYTEAAMDEIKILKQIEEGDPDDKKCVVKLLDHFKHSGPNGVHVCMVFEFLGDNLLTLIKYSDYRGVPLSMVKEICFHVLVGLDYLHRELSVIHTDLKPENVLLHSLIDPSKDPRKSGAPLILPNTKNKAVSNNDITQNCKIGNGDPTKNQEKKMKGKGKRVAQGCVEKESPDESGEDCKEPEQDNCNNVKSCVESVENKPNSSSSKGESTQTIEKDLAPGNDAHKKSSRSMRKKLLAAVDLKCKLVDFGNACWTYKQFTNDIQTRQYRCPEVLLGSKYSTPADMWSFACICFELATGDVLFDPHSGDNYDRDEDHLALMMELLGKMPSKIALGGRYSRDFFNRHGDLRHIRELRFWPKKKILMEKYNFSEQDANEMADFLLPILDFDPEKRPTAAQCLTHPWISAGPRTLEPSLTSTQPDAINEHSFEKRRKDKEKAEQELVEVGVRNIAINGSPMSLKNSRPVKSST</sequence>
<dbReference type="FunFam" id="3.30.200.20:FF:000076">
    <property type="entry name" value="CMGC/SRPK protein kinase"/>
    <property type="match status" value="1"/>
</dbReference>
<keyword evidence="2" id="KW-0723">Serine/threonine-protein kinase</keyword>
<dbReference type="STRING" id="3880.A0A072UJU0"/>
<dbReference type="InterPro" id="IPR008271">
    <property type="entry name" value="Ser/Thr_kinase_AS"/>
</dbReference>
<feature type="compositionally biased region" description="Polar residues" evidence="10">
    <location>
        <begin position="273"/>
        <end position="287"/>
    </location>
</feature>
<dbReference type="FunFam" id="1.10.510.10:FF:000339">
    <property type="entry name" value="Serine/threonine-protein kinase SRPK-like protein"/>
    <property type="match status" value="1"/>
</dbReference>